<dbReference type="GO" id="GO:0019005">
    <property type="term" value="C:SCF ubiquitin ligase complex"/>
    <property type="evidence" value="ECO:0007669"/>
    <property type="project" value="TreeGrafter"/>
</dbReference>
<evidence type="ECO:0000259" key="3">
    <source>
        <dbReference type="PROSITE" id="PS50181"/>
    </source>
</evidence>
<dbReference type="GO" id="GO:0036503">
    <property type="term" value="P:ERAD pathway"/>
    <property type="evidence" value="ECO:0007669"/>
    <property type="project" value="TreeGrafter"/>
</dbReference>
<dbReference type="GO" id="GO:0061630">
    <property type="term" value="F:ubiquitin protein ligase activity"/>
    <property type="evidence" value="ECO:0007669"/>
    <property type="project" value="TreeGrafter"/>
</dbReference>
<dbReference type="PROSITE" id="PS50181">
    <property type="entry name" value="FBOX"/>
    <property type="match status" value="1"/>
</dbReference>
<evidence type="ECO:0000313" key="5">
    <source>
        <dbReference type="Ensembl" id="ENSLCAP00010026280.1"/>
    </source>
</evidence>
<evidence type="ECO:0000256" key="2">
    <source>
        <dbReference type="SAM" id="MobiDB-lite"/>
    </source>
</evidence>
<accession>A0A4W6DMX5</accession>
<feature type="region of interest" description="Disordered" evidence="2">
    <location>
        <begin position="1"/>
        <end position="32"/>
    </location>
</feature>
<dbReference type="InterPro" id="IPR007397">
    <property type="entry name" value="F-box-assoc_dom"/>
</dbReference>
<reference evidence="5" key="3">
    <citation type="submission" date="2025-09" db="UniProtKB">
        <authorList>
            <consortium name="Ensembl"/>
        </authorList>
    </citation>
    <scope>IDENTIFICATION</scope>
</reference>
<evidence type="ECO:0000259" key="4">
    <source>
        <dbReference type="PROSITE" id="PS51114"/>
    </source>
</evidence>
<dbReference type="FunFam" id="2.60.120.260:FF:000012">
    <property type="entry name" value="F-box only protein 2"/>
    <property type="match status" value="1"/>
</dbReference>
<dbReference type="SMART" id="SM00256">
    <property type="entry name" value="FBOX"/>
    <property type="match status" value="1"/>
</dbReference>
<reference evidence="6" key="1">
    <citation type="submission" date="2015-09" db="EMBL/GenBank/DDBJ databases">
        <authorList>
            <person name="Sai Rama Sridatta P."/>
        </authorList>
    </citation>
    <scope>NUCLEOTIDE SEQUENCE [LARGE SCALE GENOMIC DNA]</scope>
</reference>
<sequence length="323" mass="37877">MKRKAKAMGATQSNYSTSGPNMSSDTKLSTGSSDEELFPVPLDILEEIFLNLPPDQVVHSCRLVCHEWKEVADRQSLWRERCRREGYHLPDTSKTPKDWRLFYFLCKKRRNLIKNPRGERKCHKNSFIQHLVLLKPLFPATNLTLQYNLSHNPHLFIFIDKMKYWQILQNGGDMWKIEGLMVPHPDETVQKNFVTSYGVCKKAQLIDLEKEGYNATFMDNIQPDIRISDWYAPRWDCGSEYNICVELLNKNKKPIQIFAPKTIYFEQWNDQQWNQMTHVFQNYGPGVRYIHFSHGGKDTQYWAGWYGIRVTNSCIEICPAADT</sequence>
<feature type="domain" description="F-box" evidence="3">
    <location>
        <begin position="34"/>
        <end position="81"/>
    </location>
</feature>
<dbReference type="SMART" id="SM01198">
    <property type="entry name" value="FBA"/>
    <property type="match status" value="1"/>
</dbReference>
<evidence type="ECO:0000256" key="1">
    <source>
        <dbReference type="ARBA" id="ARBA00022786"/>
    </source>
</evidence>
<dbReference type="FunCoup" id="A0A4W6DMX5">
    <property type="interactions" value="421"/>
</dbReference>
<dbReference type="Gene3D" id="2.60.120.260">
    <property type="entry name" value="Galactose-binding domain-like"/>
    <property type="match status" value="1"/>
</dbReference>
<dbReference type="InParanoid" id="A0A4W6DMX5"/>
<protein>
    <submittedName>
        <fullName evidence="5">F-box protein 6, tandem duplicate 2</fullName>
    </submittedName>
</protein>
<dbReference type="SUPFAM" id="SSF81383">
    <property type="entry name" value="F-box domain"/>
    <property type="match status" value="1"/>
</dbReference>
<dbReference type="Pfam" id="PF12937">
    <property type="entry name" value="F-box-like"/>
    <property type="match status" value="1"/>
</dbReference>
<dbReference type="AlphaFoldDB" id="A0A4W6DMX5"/>
<dbReference type="Ensembl" id="ENSLCAT00010026838.1">
    <property type="protein sequence ID" value="ENSLCAP00010026280.1"/>
    <property type="gene ID" value="ENSLCAG00010012279.1"/>
</dbReference>
<keyword evidence="6" id="KW-1185">Reference proteome</keyword>
<dbReference type="SUPFAM" id="SSF49785">
    <property type="entry name" value="Galactose-binding domain-like"/>
    <property type="match status" value="1"/>
</dbReference>
<dbReference type="Gene3D" id="1.20.1280.50">
    <property type="match status" value="1"/>
</dbReference>
<evidence type="ECO:0000313" key="6">
    <source>
        <dbReference type="Proteomes" id="UP000314980"/>
    </source>
</evidence>
<reference evidence="5" key="2">
    <citation type="submission" date="2025-08" db="UniProtKB">
        <authorList>
            <consortium name="Ensembl"/>
        </authorList>
    </citation>
    <scope>IDENTIFICATION</scope>
</reference>
<feature type="compositionally biased region" description="Polar residues" evidence="2">
    <location>
        <begin position="10"/>
        <end position="32"/>
    </location>
</feature>
<feature type="domain" description="FBA" evidence="4">
    <location>
        <begin position="137"/>
        <end position="319"/>
    </location>
</feature>
<dbReference type="PROSITE" id="PS51114">
    <property type="entry name" value="FBA"/>
    <property type="match status" value="1"/>
</dbReference>
<dbReference type="PANTHER" id="PTHR12125:SF12">
    <property type="entry name" value="F-BOX ONLY PROTEIN 6"/>
    <property type="match status" value="1"/>
</dbReference>
<dbReference type="PANTHER" id="PTHR12125">
    <property type="entry name" value="F-BOX ONLY PROTEIN 6-LIKE PROTEIN"/>
    <property type="match status" value="1"/>
</dbReference>
<dbReference type="InterPro" id="IPR001810">
    <property type="entry name" value="F-box_dom"/>
</dbReference>
<dbReference type="GeneTree" id="ENSGT00940000159408"/>
<dbReference type="InterPro" id="IPR008979">
    <property type="entry name" value="Galactose-bd-like_sf"/>
</dbReference>
<name>A0A4W6DMX5_LATCA</name>
<dbReference type="STRING" id="8187.ENSLCAP00010026280"/>
<proteinExistence type="predicted"/>
<dbReference type="GO" id="GO:0005737">
    <property type="term" value="C:cytoplasm"/>
    <property type="evidence" value="ECO:0007669"/>
    <property type="project" value="UniProtKB-ARBA"/>
</dbReference>
<dbReference type="InterPro" id="IPR039752">
    <property type="entry name" value="F-box_only"/>
</dbReference>
<dbReference type="GO" id="GO:0031146">
    <property type="term" value="P:SCF-dependent proteasomal ubiquitin-dependent protein catabolic process"/>
    <property type="evidence" value="ECO:0007669"/>
    <property type="project" value="TreeGrafter"/>
</dbReference>
<dbReference type="Proteomes" id="UP000314980">
    <property type="component" value="Unassembled WGS sequence"/>
</dbReference>
<dbReference type="GO" id="GO:0006516">
    <property type="term" value="P:glycoprotein catabolic process"/>
    <property type="evidence" value="ECO:0007669"/>
    <property type="project" value="TreeGrafter"/>
</dbReference>
<dbReference type="Pfam" id="PF04300">
    <property type="entry name" value="FBA"/>
    <property type="match status" value="1"/>
</dbReference>
<dbReference type="InterPro" id="IPR036047">
    <property type="entry name" value="F-box-like_dom_sf"/>
</dbReference>
<dbReference type="FunFam" id="1.20.1280.50:FF:000002">
    <property type="entry name" value="F-box only protein 44"/>
    <property type="match status" value="1"/>
</dbReference>
<keyword evidence="1" id="KW-0833">Ubl conjugation pathway</keyword>
<organism evidence="5 6">
    <name type="scientific">Lates calcarifer</name>
    <name type="common">Barramundi</name>
    <name type="synonym">Holocentrus calcarifer</name>
    <dbReference type="NCBI Taxonomy" id="8187"/>
    <lineage>
        <taxon>Eukaryota</taxon>
        <taxon>Metazoa</taxon>
        <taxon>Chordata</taxon>
        <taxon>Craniata</taxon>
        <taxon>Vertebrata</taxon>
        <taxon>Euteleostomi</taxon>
        <taxon>Actinopterygii</taxon>
        <taxon>Neopterygii</taxon>
        <taxon>Teleostei</taxon>
        <taxon>Neoteleostei</taxon>
        <taxon>Acanthomorphata</taxon>
        <taxon>Carangaria</taxon>
        <taxon>Carangaria incertae sedis</taxon>
        <taxon>Centropomidae</taxon>
        <taxon>Lates</taxon>
    </lineage>
</organism>